<comment type="caution">
    <text evidence="4">The sequence shown here is derived from an EMBL/GenBank/DDBJ whole genome shotgun (WGS) entry which is preliminary data.</text>
</comment>
<name>A0A0R1N8W1_9LACO</name>
<gene>
    <name evidence="4" type="ORF">FD09_GL001462</name>
</gene>
<dbReference type="InterPro" id="IPR003593">
    <property type="entry name" value="AAA+_ATPase"/>
</dbReference>
<evidence type="ECO:0000313" key="5">
    <source>
        <dbReference type="Proteomes" id="UP000051330"/>
    </source>
</evidence>
<protein>
    <submittedName>
        <fullName evidence="4">ABC transporter, ATP-binding protein</fullName>
    </submittedName>
</protein>
<reference evidence="4 5" key="1">
    <citation type="journal article" date="2015" name="Genome Announc.">
        <title>Expanding the biotechnology potential of lactobacilli through comparative genomics of 213 strains and associated genera.</title>
        <authorList>
            <person name="Sun Z."/>
            <person name="Harris H.M."/>
            <person name="McCann A."/>
            <person name="Guo C."/>
            <person name="Argimon S."/>
            <person name="Zhang W."/>
            <person name="Yang X."/>
            <person name="Jeffery I.B."/>
            <person name="Cooney J.C."/>
            <person name="Kagawa T.F."/>
            <person name="Liu W."/>
            <person name="Song Y."/>
            <person name="Salvetti E."/>
            <person name="Wrobel A."/>
            <person name="Rasinkangas P."/>
            <person name="Parkhill J."/>
            <person name="Rea M.C."/>
            <person name="O'Sullivan O."/>
            <person name="Ritari J."/>
            <person name="Douillard F.P."/>
            <person name="Paul Ross R."/>
            <person name="Yang R."/>
            <person name="Briner A.E."/>
            <person name="Felis G.E."/>
            <person name="de Vos W.M."/>
            <person name="Barrangou R."/>
            <person name="Klaenhammer T.R."/>
            <person name="Caufield P.W."/>
            <person name="Cui Y."/>
            <person name="Zhang H."/>
            <person name="O'Toole P.W."/>
        </authorList>
    </citation>
    <scope>NUCLEOTIDE SEQUENCE [LARGE SCALE GENOMIC DNA]</scope>
    <source>
        <strain evidence="4 5">DSM 12744</strain>
    </source>
</reference>
<sequence length="304" mass="34439">MTVTVMNLSKRIDGKVVLQDVSFTWQPGQITGLVGRNGAGKTTLFRTMMMQYIPEKGTVCLNEQAINPQANFTQQIFFVDGQQNFFDRSEVQRMADYYALIYPGFQMADFLNTVRHFSIEATARWMDLSKGMQATVLMALALASDAPYIILDEPFSGLDVIARDQVTKLIIQAAADGNHAFLISSHDLEELDGISDRVLILKNHHITHDYELEKLREEAKKIQVVFRHNQVPPLVKEQGTLIRVTGQVLEIIFLKYTDAIDGALHQAQPVFMEELPLTLTDVFRTTAVHDTDYLMGQEDFTHDK</sequence>
<accession>A0A0R1N8W1</accession>
<dbReference type="OrthoDB" id="9804819at2"/>
<dbReference type="PATRIC" id="fig|1423792.3.peg.1478"/>
<evidence type="ECO:0000259" key="3">
    <source>
        <dbReference type="PROSITE" id="PS50893"/>
    </source>
</evidence>
<keyword evidence="1" id="KW-0547">Nucleotide-binding</keyword>
<dbReference type="Gene3D" id="3.40.50.300">
    <property type="entry name" value="P-loop containing nucleotide triphosphate hydrolases"/>
    <property type="match status" value="1"/>
</dbReference>
<dbReference type="CDD" id="cd03230">
    <property type="entry name" value="ABC_DR_subfamily_A"/>
    <property type="match status" value="1"/>
</dbReference>
<feature type="domain" description="ABC transporter" evidence="3">
    <location>
        <begin position="3"/>
        <end position="228"/>
    </location>
</feature>
<organism evidence="4 5">
    <name type="scientific">Schleiferilactobacillus perolens DSM 12744</name>
    <dbReference type="NCBI Taxonomy" id="1423792"/>
    <lineage>
        <taxon>Bacteria</taxon>
        <taxon>Bacillati</taxon>
        <taxon>Bacillota</taxon>
        <taxon>Bacilli</taxon>
        <taxon>Lactobacillales</taxon>
        <taxon>Lactobacillaceae</taxon>
        <taxon>Schleiferilactobacillus</taxon>
    </lineage>
</organism>
<evidence type="ECO:0000313" key="4">
    <source>
        <dbReference type="EMBL" id="KRL14293.1"/>
    </source>
</evidence>
<evidence type="ECO:0000256" key="1">
    <source>
        <dbReference type="ARBA" id="ARBA00022741"/>
    </source>
</evidence>
<dbReference type="PANTHER" id="PTHR43158">
    <property type="entry name" value="SKFA PEPTIDE EXPORT ATP-BINDING PROTEIN SKFE"/>
    <property type="match status" value="1"/>
</dbReference>
<keyword evidence="5" id="KW-1185">Reference proteome</keyword>
<dbReference type="AlphaFoldDB" id="A0A0R1N8W1"/>
<keyword evidence="2 4" id="KW-0067">ATP-binding</keyword>
<proteinExistence type="predicted"/>
<dbReference type="PROSITE" id="PS50893">
    <property type="entry name" value="ABC_TRANSPORTER_2"/>
    <property type="match status" value="1"/>
</dbReference>
<dbReference type="SUPFAM" id="SSF52540">
    <property type="entry name" value="P-loop containing nucleoside triphosphate hydrolases"/>
    <property type="match status" value="1"/>
</dbReference>
<dbReference type="RefSeq" id="WP_057818388.1">
    <property type="nucleotide sequence ID" value="NZ_AZEC01000002.1"/>
</dbReference>
<dbReference type="Pfam" id="PF00005">
    <property type="entry name" value="ABC_tran"/>
    <property type="match status" value="1"/>
</dbReference>
<dbReference type="SMART" id="SM00382">
    <property type="entry name" value="AAA"/>
    <property type="match status" value="1"/>
</dbReference>
<dbReference type="PANTHER" id="PTHR43158:SF10">
    <property type="entry name" value="ABC TRANSPORTER ATP-BINDING PROTEIN YTRB"/>
    <property type="match status" value="1"/>
</dbReference>
<evidence type="ECO:0000256" key="2">
    <source>
        <dbReference type="ARBA" id="ARBA00022840"/>
    </source>
</evidence>
<dbReference type="EMBL" id="AZEC01000002">
    <property type="protein sequence ID" value="KRL14293.1"/>
    <property type="molecule type" value="Genomic_DNA"/>
</dbReference>
<dbReference type="STRING" id="1423792.FD09_GL001462"/>
<dbReference type="Proteomes" id="UP000051330">
    <property type="component" value="Unassembled WGS sequence"/>
</dbReference>
<dbReference type="GO" id="GO:0005524">
    <property type="term" value="F:ATP binding"/>
    <property type="evidence" value="ECO:0007669"/>
    <property type="project" value="UniProtKB-KW"/>
</dbReference>
<dbReference type="GO" id="GO:0016887">
    <property type="term" value="F:ATP hydrolysis activity"/>
    <property type="evidence" value="ECO:0007669"/>
    <property type="project" value="InterPro"/>
</dbReference>
<dbReference type="InterPro" id="IPR027417">
    <property type="entry name" value="P-loop_NTPase"/>
</dbReference>
<dbReference type="InterPro" id="IPR003439">
    <property type="entry name" value="ABC_transporter-like_ATP-bd"/>
</dbReference>